<keyword evidence="1" id="KW-0175">Coiled coil</keyword>
<name>A0ABD2PHN5_9CUCU</name>
<evidence type="ECO:0000313" key="4">
    <source>
        <dbReference type="Proteomes" id="UP001516400"/>
    </source>
</evidence>
<evidence type="ECO:0000259" key="2">
    <source>
        <dbReference type="Pfam" id="PF12022"/>
    </source>
</evidence>
<feature type="coiled-coil region" evidence="1">
    <location>
        <begin position="69"/>
        <end position="103"/>
    </location>
</feature>
<dbReference type="Pfam" id="PF12022">
    <property type="entry name" value="COG2_C"/>
    <property type="match status" value="1"/>
</dbReference>
<dbReference type="PANTHER" id="PTHR12961">
    <property type="entry name" value="CONSERVED OLIGOMERIC GOLGI COMPLEX COMPONENT 2"/>
    <property type="match status" value="1"/>
</dbReference>
<organism evidence="3 4">
    <name type="scientific">Cryptolaemus montrouzieri</name>
    <dbReference type="NCBI Taxonomy" id="559131"/>
    <lineage>
        <taxon>Eukaryota</taxon>
        <taxon>Metazoa</taxon>
        <taxon>Ecdysozoa</taxon>
        <taxon>Arthropoda</taxon>
        <taxon>Hexapoda</taxon>
        <taxon>Insecta</taxon>
        <taxon>Pterygota</taxon>
        <taxon>Neoptera</taxon>
        <taxon>Endopterygota</taxon>
        <taxon>Coleoptera</taxon>
        <taxon>Polyphaga</taxon>
        <taxon>Cucujiformia</taxon>
        <taxon>Coccinelloidea</taxon>
        <taxon>Coccinellidae</taxon>
        <taxon>Scymninae</taxon>
        <taxon>Scymnini</taxon>
        <taxon>Cryptolaemus</taxon>
    </lineage>
</organism>
<accession>A0ABD2PHN5</accession>
<evidence type="ECO:0000256" key="1">
    <source>
        <dbReference type="SAM" id="Coils"/>
    </source>
</evidence>
<dbReference type="AlphaFoldDB" id="A0ABD2PHN5"/>
<dbReference type="Proteomes" id="UP001516400">
    <property type="component" value="Unassembled WGS sequence"/>
</dbReference>
<evidence type="ECO:0000313" key="3">
    <source>
        <dbReference type="EMBL" id="KAL3290393.1"/>
    </source>
</evidence>
<dbReference type="PANTHER" id="PTHR12961:SF0">
    <property type="entry name" value="CONSERVED OLIGOMERIC GOLGI COMPLEX SUBUNIT 2"/>
    <property type="match status" value="1"/>
</dbReference>
<feature type="domain" description="COG complex component COG2 C-terminal" evidence="2">
    <location>
        <begin position="348"/>
        <end position="403"/>
    </location>
</feature>
<keyword evidence="4" id="KW-1185">Reference proteome</keyword>
<comment type="caution">
    <text evidence="3">The sequence shown here is derived from an EMBL/GenBank/DDBJ whole genome shotgun (WGS) entry which is preliminary data.</text>
</comment>
<protein>
    <recommendedName>
        <fullName evidence="2">COG complex component COG2 C-terminal domain-containing protein</fullName>
    </recommendedName>
</protein>
<proteinExistence type="predicted"/>
<dbReference type="InterPro" id="IPR009316">
    <property type="entry name" value="COG2"/>
</dbReference>
<gene>
    <name evidence="3" type="ORF">HHI36_023734</name>
</gene>
<dbReference type="InterPro" id="IPR024603">
    <property type="entry name" value="COG_complex_COG2_C"/>
</dbReference>
<sequence>MSPFKNFPWKNTFLQENFSIDYCLSKLTQKANLNTLKSFLKNYGDELHRQMAEILKTETEAIANLAEYLTNINTNIDDLSVSLSQLQEELKILHTLIENAEIEYRKTLDSKRMKEIERNQLLARLDFITITLYVDDIIKSVEKDPDGNTNDLEKAVHKFSFQKNYLSELGIVEVSYVIMKTENKLLSLVHQQFLKGLGDKNEITITKCLDMYNNLDKQKEAEELYQIKIVRPVLSPIYTERCLDKFDQDVNKIYNKTLEFLNSDMKLLDDILQRNSHLKTSFNFILNSFWVEVDMQCRKGLPHITAPGNPELFQKRFVSTWNLVIDIAKKCGNENFIKTQPSIREHIRRFNLPVYFEIRFQQIASQFESDLMIEPDQSSILIGQNDFGFQLKITLDLYVALKNVLMNMFL</sequence>
<dbReference type="EMBL" id="JABFTP020000186">
    <property type="protein sequence ID" value="KAL3290393.1"/>
    <property type="molecule type" value="Genomic_DNA"/>
</dbReference>
<reference evidence="3 4" key="1">
    <citation type="journal article" date="2021" name="BMC Biol.">
        <title>Horizontally acquired antibacterial genes associated with adaptive radiation of ladybird beetles.</title>
        <authorList>
            <person name="Li H.S."/>
            <person name="Tang X.F."/>
            <person name="Huang Y.H."/>
            <person name="Xu Z.Y."/>
            <person name="Chen M.L."/>
            <person name="Du X.Y."/>
            <person name="Qiu B.Y."/>
            <person name="Chen P.T."/>
            <person name="Zhang W."/>
            <person name="Slipinski A."/>
            <person name="Escalona H.E."/>
            <person name="Waterhouse R.M."/>
            <person name="Zwick A."/>
            <person name="Pang H."/>
        </authorList>
    </citation>
    <scope>NUCLEOTIDE SEQUENCE [LARGE SCALE GENOMIC DNA]</scope>
    <source>
        <strain evidence="3">SYSU2018</strain>
    </source>
</reference>